<dbReference type="PROSITE" id="PS51831">
    <property type="entry name" value="HD"/>
    <property type="match status" value="1"/>
</dbReference>
<dbReference type="RefSeq" id="WP_091344740.1">
    <property type="nucleotide sequence ID" value="NZ_FNRM01000010.1"/>
</dbReference>
<keyword evidence="4" id="KW-1185">Reference proteome</keyword>
<feature type="domain" description="HD" evidence="1">
    <location>
        <begin position="169"/>
        <end position="292"/>
    </location>
</feature>
<proteinExistence type="predicted"/>
<dbReference type="InterPro" id="IPR037522">
    <property type="entry name" value="HD_GYP_dom"/>
</dbReference>
<dbReference type="PANTHER" id="PTHR43155:SF2">
    <property type="entry name" value="CYCLIC DI-GMP PHOSPHODIESTERASE PA4108"/>
    <property type="match status" value="1"/>
</dbReference>
<dbReference type="CDD" id="cd00077">
    <property type="entry name" value="HDc"/>
    <property type="match status" value="1"/>
</dbReference>
<evidence type="ECO:0000313" key="4">
    <source>
        <dbReference type="Proteomes" id="UP000198773"/>
    </source>
</evidence>
<dbReference type="Pfam" id="PF13487">
    <property type="entry name" value="HD_5"/>
    <property type="match status" value="1"/>
</dbReference>
<dbReference type="STRING" id="152573.SAMN04488051_11022"/>
<dbReference type="InterPro" id="IPR006675">
    <property type="entry name" value="HDIG_dom"/>
</dbReference>
<dbReference type="InterPro" id="IPR003607">
    <property type="entry name" value="HD/PDEase_dom"/>
</dbReference>
<dbReference type="Gene3D" id="1.10.3210.10">
    <property type="entry name" value="Hypothetical protein af1432"/>
    <property type="match status" value="1"/>
</dbReference>
<dbReference type="SMART" id="SM00471">
    <property type="entry name" value="HDc"/>
    <property type="match status" value="1"/>
</dbReference>
<dbReference type="AlphaFoldDB" id="A0A1H4FE39"/>
<evidence type="ECO:0000259" key="2">
    <source>
        <dbReference type="PROSITE" id="PS51832"/>
    </source>
</evidence>
<dbReference type="Proteomes" id="UP000198773">
    <property type="component" value="Unassembled WGS sequence"/>
</dbReference>
<accession>A0A1H4FE39</accession>
<dbReference type="EMBL" id="FNRM01000010">
    <property type="protein sequence ID" value="SEA95613.1"/>
    <property type="molecule type" value="Genomic_DNA"/>
</dbReference>
<protein>
    <submittedName>
        <fullName evidence="3">HDIG domain-containing protein</fullName>
    </submittedName>
</protein>
<dbReference type="PROSITE" id="PS51832">
    <property type="entry name" value="HD_GYP"/>
    <property type="match status" value="1"/>
</dbReference>
<organism evidence="3 4">
    <name type="scientific">Alkalimonas amylolytica</name>
    <dbReference type="NCBI Taxonomy" id="152573"/>
    <lineage>
        <taxon>Bacteria</taxon>
        <taxon>Pseudomonadati</taxon>
        <taxon>Pseudomonadota</taxon>
        <taxon>Gammaproteobacteria</taxon>
        <taxon>Alkalimonas</taxon>
    </lineage>
</organism>
<reference evidence="3 4" key="1">
    <citation type="submission" date="2016-10" db="EMBL/GenBank/DDBJ databases">
        <authorList>
            <person name="de Groot N.N."/>
        </authorList>
    </citation>
    <scope>NUCLEOTIDE SEQUENCE [LARGE SCALE GENOMIC DNA]</scope>
    <source>
        <strain evidence="3 4">CGMCC 1.3430</strain>
    </source>
</reference>
<name>A0A1H4FE39_ALKAM</name>
<dbReference type="Pfam" id="PF11871">
    <property type="entry name" value="DUF3391"/>
    <property type="match status" value="1"/>
</dbReference>
<dbReference type="OrthoDB" id="9802066at2"/>
<sequence length="418" mass="47266">MPEKLSPTKLRVGHAIKLPLSWLQHPFMSNKLVIENQHQIRIIQSLKLEYVYLYPDKSLAAPPEPKPASNEEVLRQIDEAAEYRATLQQKKSARIEASKMRRRSIQKTEKAFNQSFKQLHSLMKKLGSQPVTAIEEASQLTAQMAELIARPDALSLHMIATAQKDQENLYYHALNVSTLSMMLAKNLQLTEQQIQLVGFGALFHDIGKLRLPSQIMRKQQPLTKPEQNLLNLHTQYGAELAERLSVFPSEAIPILMQHHEYADGSGFPRGLKEQDIDPLAKIVMVANTFDNLCHPGPGQATRSPHTALSYMYRKMRQQLPETELKLLIKQMGVYPPGTLVQLSDDRIGMVITVNSDALLQPNIMVYEADIPRLEAPILTLTEDDLAIEKVLKPQQLPAQVLDYLNPCAQISYHVQGKQ</sequence>
<dbReference type="InterPro" id="IPR006674">
    <property type="entry name" value="HD_domain"/>
</dbReference>
<dbReference type="GO" id="GO:0008081">
    <property type="term" value="F:phosphoric diester hydrolase activity"/>
    <property type="evidence" value="ECO:0007669"/>
    <property type="project" value="UniProtKB-ARBA"/>
</dbReference>
<dbReference type="SUPFAM" id="SSF109604">
    <property type="entry name" value="HD-domain/PDEase-like"/>
    <property type="match status" value="1"/>
</dbReference>
<feature type="domain" description="HD-GYP" evidence="2">
    <location>
        <begin position="147"/>
        <end position="343"/>
    </location>
</feature>
<evidence type="ECO:0000313" key="3">
    <source>
        <dbReference type="EMBL" id="SEA95613.1"/>
    </source>
</evidence>
<dbReference type="NCBIfam" id="TIGR00277">
    <property type="entry name" value="HDIG"/>
    <property type="match status" value="1"/>
</dbReference>
<gene>
    <name evidence="3" type="ORF">SAMN04488051_11022</name>
</gene>
<dbReference type="PANTHER" id="PTHR43155">
    <property type="entry name" value="CYCLIC DI-GMP PHOSPHODIESTERASE PA4108-RELATED"/>
    <property type="match status" value="1"/>
</dbReference>
<evidence type="ECO:0000259" key="1">
    <source>
        <dbReference type="PROSITE" id="PS51831"/>
    </source>
</evidence>
<dbReference type="InterPro" id="IPR021812">
    <property type="entry name" value="DUF3391"/>
</dbReference>